<dbReference type="SUPFAM" id="SSF63411">
    <property type="entry name" value="LuxS/MPP-like metallohydrolase"/>
    <property type="match status" value="2"/>
</dbReference>
<reference evidence="4" key="1">
    <citation type="submission" date="2018-06" db="EMBL/GenBank/DDBJ databases">
        <title>Aestuariibacter litoralis strain KCTC 52945T.</title>
        <authorList>
            <person name="Li X."/>
            <person name="Salam N."/>
            <person name="Li J.-L."/>
            <person name="Chen Y.-M."/>
            <person name="Yang Z.-W."/>
            <person name="Zhang L.-Y."/>
            <person name="Han M.-X."/>
            <person name="Xiao M."/>
            <person name="Li W.-J."/>
        </authorList>
    </citation>
    <scope>NUCLEOTIDE SEQUENCE [LARGE SCALE GENOMIC DNA]</scope>
    <source>
        <strain evidence="4">KCTC 52945</strain>
    </source>
</reference>
<dbReference type="PANTHER" id="PTHR11851:SF224">
    <property type="entry name" value="PROCESSING PROTEASE"/>
    <property type="match status" value="1"/>
</dbReference>
<evidence type="ECO:0000256" key="1">
    <source>
        <dbReference type="SAM" id="SignalP"/>
    </source>
</evidence>
<keyword evidence="1" id="KW-0732">Signal</keyword>
<dbReference type="PANTHER" id="PTHR11851">
    <property type="entry name" value="METALLOPROTEASE"/>
    <property type="match status" value="1"/>
</dbReference>
<dbReference type="Pfam" id="PF05193">
    <property type="entry name" value="Peptidase_M16_C"/>
    <property type="match status" value="1"/>
</dbReference>
<dbReference type="GO" id="GO:0046872">
    <property type="term" value="F:metal ion binding"/>
    <property type="evidence" value="ECO:0007669"/>
    <property type="project" value="InterPro"/>
</dbReference>
<dbReference type="EMBL" id="QKVK01000002">
    <property type="protein sequence ID" value="PZF77699.1"/>
    <property type="molecule type" value="Genomic_DNA"/>
</dbReference>
<evidence type="ECO:0000313" key="3">
    <source>
        <dbReference type="EMBL" id="PZF77699.1"/>
    </source>
</evidence>
<keyword evidence="4" id="KW-1185">Reference proteome</keyword>
<protein>
    <submittedName>
        <fullName evidence="3">Insulinase family protein</fullName>
    </submittedName>
</protein>
<organism evidence="3 4">
    <name type="scientific">Aestuariivirga litoralis</name>
    <dbReference type="NCBI Taxonomy" id="2650924"/>
    <lineage>
        <taxon>Bacteria</taxon>
        <taxon>Pseudomonadati</taxon>
        <taxon>Pseudomonadota</taxon>
        <taxon>Alphaproteobacteria</taxon>
        <taxon>Hyphomicrobiales</taxon>
        <taxon>Aestuariivirgaceae</taxon>
        <taxon>Aestuariivirga</taxon>
    </lineage>
</organism>
<evidence type="ECO:0000259" key="2">
    <source>
        <dbReference type="Pfam" id="PF05193"/>
    </source>
</evidence>
<dbReference type="Proteomes" id="UP000248795">
    <property type="component" value="Unassembled WGS sequence"/>
</dbReference>
<feature type="chain" id="PRO_5016143739" evidence="1">
    <location>
        <begin position="25"/>
        <end position="439"/>
    </location>
</feature>
<comment type="caution">
    <text evidence="3">The sequence shown here is derived from an EMBL/GenBank/DDBJ whole genome shotgun (WGS) entry which is preliminary data.</text>
</comment>
<name>A0A2W2BN73_9HYPH</name>
<dbReference type="InterPro" id="IPR050361">
    <property type="entry name" value="MPP/UQCRC_Complex"/>
</dbReference>
<accession>A0A2W2BN73</accession>
<feature type="domain" description="Peptidase M16 C-terminal" evidence="2">
    <location>
        <begin position="191"/>
        <end position="366"/>
    </location>
</feature>
<gene>
    <name evidence="3" type="ORF">DK847_04490</name>
</gene>
<dbReference type="InterPro" id="IPR007863">
    <property type="entry name" value="Peptidase_M16_C"/>
</dbReference>
<dbReference type="InterPro" id="IPR011249">
    <property type="entry name" value="Metalloenz_LuxS/M16"/>
</dbReference>
<dbReference type="AlphaFoldDB" id="A0A2W2BN73"/>
<proteinExistence type="predicted"/>
<sequence length="439" mass="47455">MLNPVRGLLALLCLLVASASSAHAFTIQEVTSPGGIKAWLVEEHAIPLMAMNYSFKGGTELEPAGKEGVSSFLTGMLDEGAGDMLSAEFQKKRDELAFRMSFDAGSDFFEGGFQTLTRNRDASTDLLRLAITAPRFDAEPLERVRQQFLLNVKEQEQDPQSIGWQAWMNEILPGDPYSRPDDGTEASISGISADDLRAAHRRIFNRDGLQVAVVGDITAAELGPLLDKVFGGLPEKAPDQPALPPAKPAMGPKLKVIERDMPQSVIAFGTEGIKRDDPDFIPAFVMAEILGSGGLTSLLSEEIREKRGLTYGVSYGLNPMGRGGLYAGSLQTKNESAGEALDAARDVIAKYAEQGPTQQELDEAKTFLTGSYALRFSSNAAIANQLLALQQQNLGIDYVQKRNALVEAVTLDQVKAQAKRLLHPDRLIVTVVGKPQGVK</sequence>
<dbReference type="Gene3D" id="3.30.830.10">
    <property type="entry name" value="Metalloenzyme, LuxS/M16 peptidase-like"/>
    <property type="match status" value="2"/>
</dbReference>
<feature type="signal peptide" evidence="1">
    <location>
        <begin position="1"/>
        <end position="24"/>
    </location>
</feature>
<evidence type="ECO:0000313" key="4">
    <source>
        <dbReference type="Proteomes" id="UP000248795"/>
    </source>
</evidence>